<keyword evidence="2" id="KW-1185">Reference proteome</keyword>
<proteinExistence type="predicted"/>
<comment type="caution">
    <text evidence="1">The sequence shown here is derived from an EMBL/GenBank/DDBJ whole genome shotgun (WGS) entry which is preliminary data.</text>
</comment>
<gene>
    <name evidence="1" type="ORF">Zmor_002434</name>
</gene>
<accession>A0AA38J6F8</accession>
<sequence length="103" mass="11795">MFVLGQMAELAGINLYYEKEVWHKFFIQATRQIQRISNIGLKKGLAGGQRKQSRENIIARFIYPKSRLFCERNGPSFPYEASLECSAAPSCRHPPSIFSEPSR</sequence>
<reference evidence="1" key="1">
    <citation type="journal article" date="2023" name="G3 (Bethesda)">
        <title>Whole genome assemblies of Zophobas morio and Tenebrio molitor.</title>
        <authorList>
            <person name="Kaur S."/>
            <person name="Stinson S.A."/>
            <person name="diCenzo G.C."/>
        </authorList>
    </citation>
    <scope>NUCLEOTIDE SEQUENCE</scope>
    <source>
        <strain evidence="1">QUZm001</strain>
    </source>
</reference>
<organism evidence="1 2">
    <name type="scientific">Zophobas morio</name>
    <dbReference type="NCBI Taxonomy" id="2755281"/>
    <lineage>
        <taxon>Eukaryota</taxon>
        <taxon>Metazoa</taxon>
        <taxon>Ecdysozoa</taxon>
        <taxon>Arthropoda</taxon>
        <taxon>Hexapoda</taxon>
        <taxon>Insecta</taxon>
        <taxon>Pterygota</taxon>
        <taxon>Neoptera</taxon>
        <taxon>Endopterygota</taxon>
        <taxon>Coleoptera</taxon>
        <taxon>Polyphaga</taxon>
        <taxon>Cucujiformia</taxon>
        <taxon>Tenebrionidae</taxon>
        <taxon>Zophobas</taxon>
    </lineage>
</organism>
<dbReference type="Proteomes" id="UP001168821">
    <property type="component" value="Unassembled WGS sequence"/>
</dbReference>
<evidence type="ECO:0000313" key="2">
    <source>
        <dbReference type="Proteomes" id="UP001168821"/>
    </source>
</evidence>
<dbReference type="EMBL" id="JALNTZ010000001">
    <property type="protein sequence ID" value="KAJ3667024.1"/>
    <property type="molecule type" value="Genomic_DNA"/>
</dbReference>
<dbReference type="AlphaFoldDB" id="A0AA38J6F8"/>
<name>A0AA38J6F8_9CUCU</name>
<protein>
    <submittedName>
        <fullName evidence="1">Uncharacterized protein</fullName>
    </submittedName>
</protein>
<evidence type="ECO:0000313" key="1">
    <source>
        <dbReference type="EMBL" id="KAJ3667024.1"/>
    </source>
</evidence>